<protein>
    <recommendedName>
        <fullName evidence="4">Sequence-variable mosaic (SVM) signal sequence domain-containing protein</fullName>
    </recommendedName>
</protein>
<dbReference type="EMBL" id="MAPF01000026">
    <property type="protein sequence ID" value="PEH36370.1"/>
    <property type="molecule type" value="Genomic_DNA"/>
</dbReference>
<name>A0ABX4K0Q6_9MOLU</name>
<feature type="transmembrane region" description="Helical" evidence="1">
    <location>
        <begin position="7"/>
        <end position="31"/>
    </location>
</feature>
<organism evidence="2 3">
    <name type="scientific">New Jersey aster yellows phytoplasma</name>
    <dbReference type="NCBI Taxonomy" id="270520"/>
    <lineage>
        <taxon>Bacteria</taxon>
        <taxon>Bacillati</taxon>
        <taxon>Mycoplasmatota</taxon>
        <taxon>Mollicutes</taxon>
        <taxon>Acholeplasmatales</taxon>
        <taxon>Acholeplasmataceae</taxon>
        <taxon>Candidatus Phytoplasma</taxon>
        <taxon>16SrI (Aster yellows group)</taxon>
    </lineage>
</organism>
<evidence type="ECO:0000256" key="1">
    <source>
        <dbReference type="SAM" id="Phobius"/>
    </source>
</evidence>
<reference evidence="2" key="1">
    <citation type="submission" date="2017-05" db="EMBL/GenBank/DDBJ databases">
        <title>Genome sequence of Ca. P. asteris strain NJAY.</title>
        <authorList>
            <person name="Lee I.-M."/>
            <person name="Gundersen-Rindal D."/>
            <person name="Sparks M."/>
        </authorList>
    </citation>
    <scope>NUCLEOTIDE SEQUENCE [LARGE SCALE GENOMIC DNA]</scope>
    <source>
        <strain evidence="2">NJAY</strain>
    </source>
</reference>
<keyword evidence="1" id="KW-0472">Membrane</keyword>
<accession>A0ABX4K0Q6</accession>
<gene>
    <name evidence="2" type="ORF">BBA70_00980</name>
</gene>
<keyword evidence="1" id="KW-0812">Transmembrane</keyword>
<evidence type="ECO:0008006" key="4">
    <source>
        <dbReference type="Google" id="ProtNLM"/>
    </source>
</evidence>
<dbReference type="Proteomes" id="UP000220509">
    <property type="component" value="Unassembled WGS sequence"/>
</dbReference>
<keyword evidence="1" id="KW-1133">Transmembrane helix</keyword>
<keyword evidence="3" id="KW-1185">Reference proteome</keyword>
<evidence type="ECO:0000313" key="3">
    <source>
        <dbReference type="Proteomes" id="UP000220509"/>
    </source>
</evidence>
<comment type="caution">
    <text evidence="2">The sequence shown here is derived from an EMBL/GenBank/DDBJ whole genome shotgun (WGS) entry which is preliminary data.</text>
</comment>
<evidence type="ECO:0000313" key="2">
    <source>
        <dbReference type="EMBL" id="PEH36370.1"/>
    </source>
</evidence>
<proteinExistence type="predicted"/>
<sequence>MKLNPKIILTILTLTYIGFIITNIMTLSFNFQLGVKANTFISLISDIVFLFYLCIKENKKCTNSLIGLVVKRNYYHIFYF</sequence>
<feature type="transmembrane region" description="Helical" evidence="1">
    <location>
        <begin position="37"/>
        <end position="55"/>
    </location>
</feature>